<evidence type="ECO:0000313" key="3">
    <source>
        <dbReference type="EMBL" id="GGH20284.1"/>
    </source>
</evidence>
<evidence type="ECO:0000313" key="4">
    <source>
        <dbReference type="Proteomes" id="UP000603912"/>
    </source>
</evidence>
<feature type="chain" id="PRO_5037480885" description="DUF4424 domain-containing protein" evidence="1">
    <location>
        <begin position="30"/>
        <end position="347"/>
    </location>
</feature>
<accession>A0A917MHX3</accession>
<name>A0A917MHX3_9HYPH</name>
<comment type="caution">
    <text evidence="3">The sequence shown here is derived from an EMBL/GenBank/DDBJ whole genome shotgun (WGS) entry which is preliminary data.</text>
</comment>
<keyword evidence="1" id="KW-0732">Signal</keyword>
<organism evidence="3 4">
    <name type="scientific">Alsobacter metallidurans</name>
    <dbReference type="NCBI Taxonomy" id="340221"/>
    <lineage>
        <taxon>Bacteria</taxon>
        <taxon>Pseudomonadati</taxon>
        <taxon>Pseudomonadota</taxon>
        <taxon>Alphaproteobacteria</taxon>
        <taxon>Hyphomicrobiales</taxon>
        <taxon>Alsobacteraceae</taxon>
        <taxon>Alsobacter</taxon>
    </lineage>
</organism>
<sequence>MGRPALMSAACGRAALAAALLAVASTAWANDSSYELAVGGLTFTTTSDVRLNTEILSISPEKVQVNYRFVNQAPTPVELQIAFPLPDIDLSDQDAILDVPAPGSPNFVGFKTLVDGAPVPFEVYQRAFLNGKDVTARVTEAGLPLLAIGRQMENFRARLNALPAPRRKALLDAGVVLEQGADAEQKPIFAPGWTVKTSFTRKQVFPPGQVVAVDHSYATSVGFSMDTVLRKALRTKQPLEAIVKQRIDEFCVADDFLRGVDKIAGEADANVAELRERRISYVLLTGKNWAGPIRDFKLVLDKGAPDRLISLCMDKITKTSPTTFEFRAANYVPERNLKILLISRGGS</sequence>
<reference evidence="3" key="1">
    <citation type="journal article" date="2014" name="Int. J. Syst. Evol. Microbiol.">
        <title>Complete genome sequence of Corynebacterium casei LMG S-19264T (=DSM 44701T), isolated from a smear-ripened cheese.</title>
        <authorList>
            <consortium name="US DOE Joint Genome Institute (JGI-PGF)"/>
            <person name="Walter F."/>
            <person name="Albersmeier A."/>
            <person name="Kalinowski J."/>
            <person name="Ruckert C."/>
        </authorList>
    </citation>
    <scope>NUCLEOTIDE SEQUENCE</scope>
    <source>
        <strain evidence="3">CGMCC 1.12214</strain>
    </source>
</reference>
<evidence type="ECO:0000259" key="2">
    <source>
        <dbReference type="Pfam" id="PF14415"/>
    </source>
</evidence>
<protein>
    <recommendedName>
        <fullName evidence="2">DUF4424 domain-containing protein</fullName>
    </recommendedName>
</protein>
<dbReference type="EMBL" id="BMES01000002">
    <property type="protein sequence ID" value="GGH20284.1"/>
    <property type="molecule type" value="Genomic_DNA"/>
</dbReference>
<gene>
    <name evidence="3" type="ORF">GCM10007036_23750</name>
</gene>
<dbReference type="Gene3D" id="2.60.40.3680">
    <property type="match status" value="1"/>
</dbReference>
<dbReference type="Pfam" id="PF14415">
    <property type="entry name" value="DUF4424"/>
    <property type="match status" value="1"/>
</dbReference>
<reference evidence="3" key="2">
    <citation type="submission" date="2020-09" db="EMBL/GenBank/DDBJ databases">
        <authorList>
            <person name="Sun Q."/>
            <person name="Zhou Y."/>
        </authorList>
    </citation>
    <scope>NUCLEOTIDE SEQUENCE</scope>
    <source>
        <strain evidence="3">CGMCC 1.12214</strain>
    </source>
</reference>
<dbReference type="Proteomes" id="UP000603912">
    <property type="component" value="Unassembled WGS sequence"/>
</dbReference>
<feature type="domain" description="DUF4424" evidence="2">
    <location>
        <begin position="29"/>
        <end position="340"/>
    </location>
</feature>
<evidence type="ECO:0000256" key="1">
    <source>
        <dbReference type="SAM" id="SignalP"/>
    </source>
</evidence>
<proteinExistence type="predicted"/>
<dbReference type="InterPro" id="IPR025538">
    <property type="entry name" value="DUF4424"/>
</dbReference>
<dbReference type="AlphaFoldDB" id="A0A917MHX3"/>
<feature type="signal peptide" evidence="1">
    <location>
        <begin position="1"/>
        <end position="29"/>
    </location>
</feature>
<keyword evidence="4" id="KW-1185">Reference proteome</keyword>